<evidence type="ECO:0000313" key="1">
    <source>
        <dbReference type="EMBL" id="CAG8797699.1"/>
    </source>
</evidence>
<feature type="non-terminal residue" evidence="1">
    <location>
        <position position="128"/>
    </location>
</feature>
<sequence length="128" mass="14541">MPIPAPSIGQFSDRNSLINHVRTFGASNGYGVSIVRSKKNKVYLGYNWGGIYRNRLNLNDQTCQRNTSSRLIDCPFSVYGIKRNDNMWILTICNSEHNHEPSENISAHPSFRRPNEQAQGQIKEMSNA</sequence>
<comment type="caution">
    <text evidence="1">The sequence shown here is derived from an EMBL/GenBank/DDBJ whole genome shotgun (WGS) entry which is preliminary data.</text>
</comment>
<organism evidence="1 2">
    <name type="scientific">Cetraspora pellucida</name>
    <dbReference type="NCBI Taxonomy" id="1433469"/>
    <lineage>
        <taxon>Eukaryota</taxon>
        <taxon>Fungi</taxon>
        <taxon>Fungi incertae sedis</taxon>
        <taxon>Mucoromycota</taxon>
        <taxon>Glomeromycotina</taxon>
        <taxon>Glomeromycetes</taxon>
        <taxon>Diversisporales</taxon>
        <taxon>Gigasporaceae</taxon>
        <taxon>Cetraspora</taxon>
    </lineage>
</organism>
<name>A0ACA9RLN1_9GLOM</name>
<reference evidence="1" key="1">
    <citation type="submission" date="2021-06" db="EMBL/GenBank/DDBJ databases">
        <authorList>
            <person name="Kallberg Y."/>
            <person name="Tangrot J."/>
            <person name="Rosling A."/>
        </authorList>
    </citation>
    <scope>NUCLEOTIDE SEQUENCE</scope>
    <source>
        <strain evidence="1">28 12/20/2015</strain>
    </source>
</reference>
<dbReference type="EMBL" id="CAJVPW010076148">
    <property type="protein sequence ID" value="CAG8797699.1"/>
    <property type="molecule type" value="Genomic_DNA"/>
</dbReference>
<dbReference type="Proteomes" id="UP000789366">
    <property type="component" value="Unassembled WGS sequence"/>
</dbReference>
<keyword evidence="2" id="KW-1185">Reference proteome</keyword>
<evidence type="ECO:0000313" key="2">
    <source>
        <dbReference type="Proteomes" id="UP000789366"/>
    </source>
</evidence>
<gene>
    <name evidence="1" type="ORF">SPELUC_LOCUS17777</name>
</gene>
<accession>A0ACA9RLN1</accession>
<protein>
    <submittedName>
        <fullName evidence="1">10987_t:CDS:1</fullName>
    </submittedName>
</protein>
<proteinExistence type="predicted"/>